<feature type="region of interest" description="Disordered" evidence="5">
    <location>
        <begin position="100"/>
        <end position="129"/>
    </location>
</feature>
<protein>
    <recommendedName>
        <fullName evidence="6">RING-type domain-containing protein</fullName>
    </recommendedName>
</protein>
<dbReference type="Pfam" id="PF12560">
    <property type="entry name" value="RAG1_imp_bd"/>
    <property type="match status" value="1"/>
</dbReference>
<keyword evidence="3" id="KW-0862">Zinc</keyword>
<dbReference type="SMART" id="SM00184">
    <property type="entry name" value="RING"/>
    <property type="match status" value="1"/>
</dbReference>
<evidence type="ECO:0000256" key="2">
    <source>
        <dbReference type="ARBA" id="ARBA00022771"/>
    </source>
</evidence>
<feature type="compositionally biased region" description="Basic residues" evidence="5">
    <location>
        <begin position="100"/>
        <end position="116"/>
    </location>
</feature>
<feature type="compositionally biased region" description="Polar residues" evidence="5">
    <location>
        <begin position="119"/>
        <end position="129"/>
    </location>
</feature>
<evidence type="ECO:0000313" key="8">
    <source>
        <dbReference type="Proteomes" id="UP000001593"/>
    </source>
</evidence>
<dbReference type="PANTHER" id="PTHR46016:SF1">
    <property type="entry name" value="RING-TYPE DOMAIN-CONTAINING PROTEIN"/>
    <property type="match status" value="1"/>
</dbReference>
<dbReference type="PhylomeDB" id="A7RIP0"/>
<dbReference type="InterPro" id="IPR001841">
    <property type="entry name" value="Znf_RING"/>
</dbReference>
<dbReference type="OMA" id="VECFRQQ"/>
<keyword evidence="8" id="KW-1185">Reference proteome</keyword>
<evidence type="ECO:0000313" key="7">
    <source>
        <dbReference type="EMBL" id="EDO48833.1"/>
    </source>
</evidence>
<evidence type="ECO:0000256" key="4">
    <source>
        <dbReference type="PROSITE-ProRule" id="PRU00175"/>
    </source>
</evidence>
<dbReference type="AlphaFoldDB" id="A7RIP0"/>
<keyword evidence="1" id="KW-0479">Metal-binding</keyword>
<name>A7RIP0_NEMVE</name>
<gene>
    <name evidence="7" type="ORF">NEMVEDRAFT_v1g197692</name>
</gene>
<evidence type="ECO:0000256" key="1">
    <source>
        <dbReference type="ARBA" id="ARBA00022723"/>
    </source>
</evidence>
<dbReference type="PANTHER" id="PTHR46016">
    <property type="entry name" value="ZINC FINGER, RING/FYVE/PHD-TYPE"/>
    <property type="match status" value="1"/>
</dbReference>
<dbReference type="HOGENOM" id="CLU_646085_0_0_1"/>
<sequence length="425" mass="47727">MESPDAMHAAFLTKSCRICGKYSGRSSSNRFWKTNDEFVKSKIYQIYGINIEKDNQLIHPEQVCHTCYSHLDKRNVRKLFTWGPHSLQCKICEIFAAKRQGGRPPKKGVGRGRPKGKSQNEQSNTATTIQSIPKEMIPDVLINEMPETERFVSPPDFVFCAICKEVLTQPIATPCDHYFCVLCICEWLDQTYNKSGCPVCKASISSNVLHKIQRVLGNTLASCQVLCRSCKEPHRLDTLPAHEAICTTYIAQPATTTVREILNAGKDTPLSQVEDRICTQLMKRKLSISQSLPVLLFTGGTPLKICHVPRPRTNSASASSKTVQRSASVVETLRQQISGGERDDILRQKKAEMQRMGQEERETIAQETGLKIEVPEGQGLAMKADIGIPWNKLRELKSVNAPRGAYKDFVRPSTRDIEETLRNHV</sequence>
<keyword evidence="2 4" id="KW-0863">Zinc-finger</keyword>
<dbReference type="InterPro" id="IPR018957">
    <property type="entry name" value="Znf_C3HC4_RING-type"/>
</dbReference>
<feature type="domain" description="RING-type" evidence="6">
    <location>
        <begin position="160"/>
        <end position="201"/>
    </location>
</feature>
<proteinExistence type="predicted"/>
<accession>A7RIP0</accession>
<dbReference type="GO" id="GO:0008270">
    <property type="term" value="F:zinc ion binding"/>
    <property type="evidence" value="ECO:0007669"/>
    <property type="project" value="UniProtKB-KW"/>
</dbReference>
<dbReference type="Pfam" id="PF00097">
    <property type="entry name" value="zf-C3HC4"/>
    <property type="match status" value="1"/>
</dbReference>
<evidence type="ECO:0000256" key="5">
    <source>
        <dbReference type="SAM" id="MobiDB-lite"/>
    </source>
</evidence>
<reference evidence="7 8" key="1">
    <citation type="journal article" date="2007" name="Science">
        <title>Sea anemone genome reveals ancestral eumetazoan gene repertoire and genomic organization.</title>
        <authorList>
            <person name="Putnam N.H."/>
            <person name="Srivastava M."/>
            <person name="Hellsten U."/>
            <person name="Dirks B."/>
            <person name="Chapman J."/>
            <person name="Salamov A."/>
            <person name="Terry A."/>
            <person name="Shapiro H."/>
            <person name="Lindquist E."/>
            <person name="Kapitonov V.V."/>
            <person name="Jurka J."/>
            <person name="Genikhovich G."/>
            <person name="Grigoriev I.V."/>
            <person name="Lucas S.M."/>
            <person name="Steele R.E."/>
            <person name="Finnerty J.R."/>
            <person name="Technau U."/>
            <person name="Martindale M.Q."/>
            <person name="Rokhsar D.S."/>
        </authorList>
    </citation>
    <scope>NUCLEOTIDE SEQUENCE [LARGE SCALE GENOMIC DNA]</scope>
    <source>
        <strain evidence="8">CH2 X CH6</strain>
    </source>
</reference>
<dbReference type="InterPro" id="IPR051438">
    <property type="entry name" value="RNF_E3_ubiq-protein_ligase"/>
</dbReference>
<dbReference type="InterPro" id="IPR035714">
    <property type="entry name" value="RAG1_imp-bd"/>
</dbReference>
<evidence type="ECO:0000256" key="3">
    <source>
        <dbReference type="ARBA" id="ARBA00022833"/>
    </source>
</evidence>
<dbReference type="Gene3D" id="3.30.40.10">
    <property type="entry name" value="Zinc/RING finger domain, C3HC4 (zinc finger)"/>
    <property type="match status" value="1"/>
</dbReference>
<evidence type="ECO:0000259" key="6">
    <source>
        <dbReference type="PROSITE" id="PS50089"/>
    </source>
</evidence>
<dbReference type="InterPro" id="IPR013083">
    <property type="entry name" value="Znf_RING/FYVE/PHD"/>
</dbReference>
<dbReference type="PROSITE" id="PS00518">
    <property type="entry name" value="ZF_RING_1"/>
    <property type="match status" value="1"/>
</dbReference>
<dbReference type="EMBL" id="DS469512">
    <property type="protein sequence ID" value="EDO48833.1"/>
    <property type="molecule type" value="Genomic_DNA"/>
</dbReference>
<dbReference type="InParanoid" id="A7RIP0"/>
<dbReference type="STRING" id="45351.A7RIP0"/>
<dbReference type="PROSITE" id="PS50089">
    <property type="entry name" value="ZF_RING_2"/>
    <property type="match status" value="1"/>
</dbReference>
<organism evidence="7 8">
    <name type="scientific">Nematostella vectensis</name>
    <name type="common">Starlet sea anemone</name>
    <dbReference type="NCBI Taxonomy" id="45351"/>
    <lineage>
        <taxon>Eukaryota</taxon>
        <taxon>Metazoa</taxon>
        <taxon>Cnidaria</taxon>
        <taxon>Anthozoa</taxon>
        <taxon>Hexacorallia</taxon>
        <taxon>Actiniaria</taxon>
        <taxon>Edwardsiidae</taxon>
        <taxon>Nematostella</taxon>
    </lineage>
</organism>
<dbReference type="Proteomes" id="UP000001593">
    <property type="component" value="Unassembled WGS sequence"/>
</dbReference>
<dbReference type="eggNOG" id="ENOG502QSFV">
    <property type="taxonomic scope" value="Eukaryota"/>
</dbReference>
<dbReference type="InterPro" id="IPR017907">
    <property type="entry name" value="Znf_RING_CS"/>
</dbReference>
<dbReference type="SUPFAM" id="SSF57850">
    <property type="entry name" value="RING/U-box"/>
    <property type="match status" value="1"/>
</dbReference>
<dbReference type="GO" id="GO:0061630">
    <property type="term" value="F:ubiquitin protein ligase activity"/>
    <property type="evidence" value="ECO:0000318"/>
    <property type="project" value="GO_Central"/>
</dbReference>